<reference evidence="1 2" key="1">
    <citation type="submission" date="2022-08" db="EMBL/GenBank/DDBJ databases">
        <title>YIM 101645 draft genome.</title>
        <authorList>
            <person name="Chen X."/>
        </authorList>
    </citation>
    <scope>NUCLEOTIDE SEQUENCE [LARGE SCALE GENOMIC DNA]</scope>
    <source>
        <strain evidence="1 2">YIM 101645</strain>
    </source>
</reference>
<evidence type="ECO:0000313" key="2">
    <source>
        <dbReference type="Proteomes" id="UP001205965"/>
    </source>
</evidence>
<name>A0ABT2FT05_9CORY</name>
<protein>
    <submittedName>
        <fullName evidence="1">DUF2993 domain-containing protein</fullName>
    </submittedName>
</protein>
<keyword evidence="2" id="KW-1185">Reference proteome</keyword>
<dbReference type="Pfam" id="PF11209">
    <property type="entry name" value="LmeA"/>
    <property type="match status" value="1"/>
</dbReference>
<dbReference type="InterPro" id="IPR021373">
    <property type="entry name" value="DUF2993"/>
</dbReference>
<dbReference type="EMBL" id="JANWTC010000001">
    <property type="protein sequence ID" value="MCS5478352.1"/>
    <property type="molecule type" value="Genomic_DNA"/>
</dbReference>
<proteinExistence type="predicted"/>
<evidence type="ECO:0000313" key="1">
    <source>
        <dbReference type="EMBL" id="MCS5478352.1"/>
    </source>
</evidence>
<organism evidence="1 2">
    <name type="scientific">Corynebacterium lemuris</name>
    <dbReference type="NCBI Taxonomy" id="1859292"/>
    <lineage>
        <taxon>Bacteria</taxon>
        <taxon>Bacillati</taxon>
        <taxon>Actinomycetota</taxon>
        <taxon>Actinomycetes</taxon>
        <taxon>Mycobacteriales</taxon>
        <taxon>Corynebacteriaceae</taxon>
        <taxon>Corynebacterium</taxon>
    </lineage>
</organism>
<sequence>MASARSASSAIWKFIVGLLVALLVLLLVAEFGLRWFMGNELRTEFREQAAREGVELTEDPTIAFGATPLILSATRGTIPEVEVTTPSTLQVTGQEIIGQPGTHVVLNDLLISDPDNPVAGRMVATTEVPDEYLLAVIQQSMAEENAGGLLQLTGVTSDAAAGTLNVQFNNGMAELNLSPTPVDGQLTFVATGASLFGFDLPGQVTDMITASLREGVAEQAAGFTIEEFTVIEGGARMRVSGENVPLSEVGNPQLQ</sequence>
<accession>A0ABT2FT05</accession>
<comment type="caution">
    <text evidence="1">The sequence shown here is derived from an EMBL/GenBank/DDBJ whole genome shotgun (WGS) entry which is preliminary data.</text>
</comment>
<gene>
    <name evidence="1" type="ORF">NYP18_01650</name>
</gene>
<dbReference type="Proteomes" id="UP001205965">
    <property type="component" value="Unassembled WGS sequence"/>
</dbReference>
<dbReference type="RefSeq" id="WP_259426379.1">
    <property type="nucleotide sequence ID" value="NZ_JANWTC010000001.1"/>
</dbReference>